<dbReference type="Pfam" id="PF22044">
    <property type="entry name" value="SPO24"/>
    <property type="match status" value="1"/>
</dbReference>
<dbReference type="AlphaFoldDB" id="A0A4P6XQK7"/>
<accession>A0A4P6XQK7</accession>
<keyword evidence="2" id="KW-1185">Reference proteome</keyword>
<evidence type="ECO:0000313" key="1">
    <source>
        <dbReference type="EMBL" id="QBM88024.1"/>
    </source>
</evidence>
<proteinExistence type="predicted"/>
<protein>
    <submittedName>
        <fullName evidence="1">Uncharacterized protein</fullName>
    </submittedName>
</protein>
<reference evidence="2" key="1">
    <citation type="submission" date="2019-03" db="EMBL/GenBank/DDBJ databases">
        <title>Snf2 controls pulcherriminic acid biosynthesis and connects pigmentation and antifungal activity of the yeast Metschnikowia pulcherrima.</title>
        <authorList>
            <person name="Gore-Lloyd D."/>
            <person name="Sumann I."/>
            <person name="Brachmann A.O."/>
            <person name="Schneeberger K."/>
            <person name="Ortiz-Merino R.A."/>
            <person name="Moreno-Beltran M."/>
            <person name="Schlaefli M."/>
            <person name="Kirner P."/>
            <person name="Santos Kron A."/>
            <person name="Wolfe K.H."/>
            <person name="Piel J."/>
            <person name="Ahrens C.H."/>
            <person name="Henk D."/>
            <person name="Freimoser F.M."/>
        </authorList>
    </citation>
    <scope>NUCLEOTIDE SEQUENCE [LARGE SCALE GENOMIC DNA]</scope>
    <source>
        <strain evidence="2">APC 1.2</strain>
    </source>
</reference>
<gene>
    <name evidence="1" type="ORF">METSCH_B12400</name>
</gene>
<evidence type="ECO:0000313" key="2">
    <source>
        <dbReference type="Proteomes" id="UP000292447"/>
    </source>
</evidence>
<dbReference type="InterPro" id="IPR054415">
    <property type="entry name" value="SPO24"/>
</dbReference>
<dbReference type="EMBL" id="CP034457">
    <property type="protein sequence ID" value="QBM88024.1"/>
    <property type="molecule type" value="Genomic_DNA"/>
</dbReference>
<dbReference type="Proteomes" id="UP000292447">
    <property type="component" value="Chromosome II"/>
</dbReference>
<sequence>MPSHTNFLQLLATDVSEPFVIPNVSPTSPQFPPNDNMLSPVTDGSIARERKISVIELN</sequence>
<organism evidence="1 2">
    <name type="scientific">Metschnikowia aff. pulcherrima</name>
    <dbReference type="NCBI Taxonomy" id="2163413"/>
    <lineage>
        <taxon>Eukaryota</taxon>
        <taxon>Fungi</taxon>
        <taxon>Dikarya</taxon>
        <taxon>Ascomycota</taxon>
        <taxon>Saccharomycotina</taxon>
        <taxon>Pichiomycetes</taxon>
        <taxon>Metschnikowiaceae</taxon>
        <taxon>Metschnikowia</taxon>
    </lineage>
</organism>
<name>A0A4P6XQK7_9ASCO</name>